<evidence type="ECO:0000256" key="8">
    <source>
        <dbReference type="ARBA" id="ARBA00023242"/>
    </source>
</evidence>
<protein>
    <recommendedName>
        <fullName evidence="11">Large ribosomal subunit protein uL22</fullName>
    </recommendedName>
    <alternativeName>
        <fullName evidence="12">60S ribosomal protein L17</fullName>
    </alternativeName>
</protein>
<comment type="function">
    <text evidence="10">Component of the COP9 signalosome complex (CSN), a complex involved in various cellular and developmental processes. The CSN complex is an essential regulator of the ubiquitin (Ubl) conjugation pathway by mediating the deneddylation of the cullin subunits of SCF-type E3 ligase complexes, leading to decrease the Ubl ligase activity of SCF-type complexes such as SCF, CSA or DDB2. The complex is also involved in phosphorylation of p53/TP53, JUN, I-kappa-B-alpha/NFKBIA, ITPK1 and IRF8/ICSBP, possibly via its association with CK2 and PKD kinases. CSN-dependent phosphorylation of TP53 and JUN promotes and protects degradation by the Ubl system, respectively.</text>
</comment>
<dbReference type="PANTHER" id="PTHR15350:SF8">
    <property type="entry name" value="COP9 SIGNALOSOME COMPLEX SUBUNIT 7B"/>
    <property type="match status" value="1"/>
</dbReference>
<feature type="compositionally biased region" description="Polar residues" evidence="14">
    <location>
        <begin position="508"/>
        <end position="518"/>
    </location>
</feature>
<dbReference type="InterPro" id="IPR041481">
    <property type="entry name" value="CSN7_helixI"/>
</dbReference>
<evidence type="ECO:0000256" key="4">
    <source>
        <dbReference type="ARBA" id="ARBA00009451"/>
    </source>
</evidence>
<dbReference type="GO" id="GO:0006412">
    <property type="term" value="P:translation"/>
    <property type="evidence" value="ECO:0007669"/>
    <property type="project" value="InterPro"/>
</dbReference>
<dbReference type="InterPro" id="IPR000717">
    <property type="entry name" value="PCI_dom"/>
</dbReference>
<dbReference type="InterPro" id="IPR001063">
    <property type="entry name" value="Ribosomal_uL22"/>
</dbReference>
<dbReference type="EMBL" id="JAATJU010024766">
    <property type="protein sequence ID" value="KAH0504994.1"/>
    <property type="molecule type" value="Genomic_DNA"/>
</dbReference>
<feature type="region of interest" description="Disordered" evidence="14">
    <location>
        <begin position="219"/>
        <end position="292"/>
    </location>
</feature>
<dbReference type="Gene3D" id="3.90.470.10">
    <property type="entry name" value="Ribosomal protein L22/L17"/>
    <property type="match status" value="1"/>
</dbReference>
<comment type="similarity">
    <text evidence="3">Belongs to the CSN7/EIF3M family. CSN7 subfamily.</text>
</comment>
<dbReference type="GO" id="GO:0015934">
    <property type="term" value="C:large ribosomal subunit"/>
    <property type="evidence" value="ECO:0007669"/>
    <property type="project" value="InterPro"/>
</dbReference>
<sequence>MVHYSLDPENPTKSCKSRGSNLRVHFKNTRETAQAIKGMHIRKATKYLKDVTLKKQCVPFRRYNGGVGRCAQAKQWGWTQGRWPKKSTEFLLHMLKNAESNAELKGLDVDSLVIEHIQAPPPQFGSSEPRPPPKSSPAPPLLPGGYSLKPLRISLARSSLADMMRSLPPAALPRWLGRASQTLVSDPPLPPQSHSRWEVVKAEQEHCVGGTRVQRWEASGGTALVTGRRRQKSAGRPADHGSLTTCKQALGGRDIGEEDRESERTDAMKQAARSDMLNLPRSQDQRMAGEQKPSSNLLEQFILLAKGTSGSALTTLISQVLEAPGVYVFGELLELANVQELAEGANAAYLQLLNLFAYGTYPDYIANKESLPELSAAQQNKLKHLTIVSLASRMKCIPYSVLLKDLEMRNLRELEDLIIEAVYTDIIQGKLDQRNQLLEVDFCIGRDIRKKDINNIVKTLHEWCDGCEAVLLGIEQQVLRANQYKENHHRTQQQVEAEVSNIKKTLKATASSSAQEMEQQLAERECAPHTEQRQPTKKMSKVKGLVSSRH</sequence>
<dbReference type="GO" id="GO:0010387">
    <property type="term" value="P:COP9 signalosome assembly"/>
    <property type="evidence" value="ECO:0007669"/>
    <property type="project" value="InterPro"/>
</dbReference>
<dbReference type="Pfam" id="PF22061">
    <property type="entry name" value="CSN7_HB_subdom"/>
    <property type="match status" value="1"/>
</dbReference>
<evidence type="ECO:0000256" key="9">
    <source>
        <dbReference type="ARBA" id="ARBA00023274"/>
    </source>
</evidence>
<dbReference type="Proteomes" id="UP000710432">
    <property type="component" value="Unassembled WGS sequence"/>
</dbReference>
<dbReference type="NCBIfam" id="TIGR01038">
    <property type="entry name" value="uL22_arch_euk"/>
    <property type="match status" value="1"/>
</dbReference>
<dbReference type="Pfam" id="PF00237">
    <property type="entry name" value="Ribosomal_L22"/>
    <property type="match status" value="1"/>
</dbReference>
<evidence type="ECO:0000256" key="13">
    <source>
        <dbReference type="RuleBase" id="RU004005"/>
    </source>
</evidence>
<dbReference type="InterPro" id="IPR005721">
    <property type="entry name" value="Ribosomal_uL22_euk/arc"/>
</dbReference>
<name>A0A8J6G6F1_MICOH</name>
<evidence type="ECO:0000256" key="11">
    <source>
        <dbReference type="ARBA" id="ARBA00035207"/>
    </source>
</evidence>
<dbReference type="PROSITE" id="PS50250">
    <property type="entry name" value="PCI"/>
    <property type="match status" value="1"/>
</dbReference>
<dbReference type="SUPFAM" id="SSF54843">
    <property type="entry name" value="Ribosomal protein L22"/>
    <property type="match status" value="1"/>
</dbReference>
<proteinExistence type="inferred from homology"/>
<evidence type="ECO:0000256" key="7">
    <source>
        <dbReference type="ARBA" id="ARBA00022980"/>
    </source>
</evidence>
<comment type="subcellular location">
    <subcellularLocation>
        <location evidence="2">Cytoplasm</location>
    </subcellularLocation>
    <subcellularLocation>
        <location evidence="1">Nucleus</location>
    </subcellularLocation>
</comment>
<gene>
    <name evidence="16" type="ORF">LTLLF_180670</name>
</gene>
<feature type="region of interest" description="Disordered" evidence="14">
    <location>
        <begin position="119"/>
        <end position="145"/>
    </location>
</feature>
<comment type="similarity">
    <text evidence="4 13">Belongs to the universal ribosomal protein uL22 family.</text>
</comment>
<evidence type="ECO:0000256" key="6">
    <source>
        <dbReference type="ARBA" id="ARBA00022790"/>
    </source>
</evidence>
<keyword evidence="9 13" id="KW-0687">Ribonucleoprotein</keyword>
<dbReference type="AlphaFoldDB" id="A0A8J6G6F1"/>
<feature type="domain" description="PCI" evidence="15">
    <location>
        <begin position="275"/>
        <end position="445"/>
    </location>
</feature>
<dbReference type="InterPro" id="IPR045237">
    <property type="entry name" value="COPS7/eIF3m"/>
</dbReference>
<evidence type="ECO:0000256" key="1">
    <source>
        <dbReference type="ARBA" id="ARBA00004123"/>
    </source>
</evidence>
<dbReference type="PANTHER" id="PTHR15350">
    <property type="entry name" value="COP9 SIGNALOSOME COMPLEX SUBUNIT 7/DENDRITIC CELL PROTEIN GA17"/>
    <property type="match status" value="1"/>
</dbReference>
<keyword evidence="8" id="KW-0539">Nucleus</keyword>
<keyword evidence="5" id="KW-0963">Cytoplasm</keyword>
<dbReference type="SMART" id="SM00088">
    <property type="entry name" value="PINT"/>
    <property type="match status" value="1"/>
</dbReference>
<dbReference type="GO" id="GO:0008180">
    <property type="term" value="C:COP9 signalosome"/>
    <property type="evidence" value="ECO:0007669"/>
    <property type="project" value="UniProtKB-KW"/>
</dbReference>
<evidence type="ECO:0000256" key="10">
    <source>
        <dbReference type="ARBA" id="ARBA00025037"/>
    </source>
</evidence>
<dbReference type="InterPro" id="IPR036394">
    <property type="entry name" value="Ribosomal_uL22_sf"/>
</dbReference>
<dbReference type="FunFam" id="3.90.470.10:FF:000029">
    <property type="entry name" value="60S ribosomal protein L17"/>
    <property type="match status" value="1"/>
</dbReference>
<evidence type="ECO:0000256" key="14">
    <source>
        <dbReference type="SAM" id="MobiDB-lite"/>
    </source>
</evidence>
<accession>A0A8J6G6F1</accession>
<dbReference type="Pfam" id="PF01399">
    <property type="entry name" value="PCI"/>
    <property type="match status" value="1"/>
</dbReference>
<dbReference type="GO" id="GO:0005737">
    <property type="term" value="C:cytoplasm"/>
    <property type="evidence" value="ECO:0007669"/>
    <property type="project" value="UniProtKB-SubCell"/>
</dbReference>
<organism evidence="16 17">
    <name type="scientific">Microtus ochrogaster</name>
    <name type="common">Prairie vole</name>
    <dbReference type="NCBI Taxonomy" id="79684"/>
    <lineage>
        <taxon>Eukaryota</taxon>
        <taxon>Metazoa</taxon>
        <taxon>Chordata</taxon>
        <taxon>Craniata</taxon>
        <taxon>Vertebrata</taxon>
        <taxon>Euteleostomi</taxon>
        <taxon>Mammalia</taxon>
        <taxon>Eutheria</taxon>
        <taxon>Euarchontoglires</taxon>
        <taxon>Glires</taxon>
        <taxon>Rodentia</taxon>
        <taxon>Myomorpha</taxon>
        <taxon>Muroidea</taxon>
        <taxon>Cricetidae</taxon>
        <taxon>Arvicolinae</taxon>
        <taxon>Microtus</taxon>
    </lineage>
</organism>
<keyword evidence="6" id="KW-0736">Signalosome</keyword>
<evidence type="ECO:0000256" key="12">
    <source>
        <dbReference type="ARBA" id="ARBA00035325"/>
    </source>
</evidence>
<evidence type="ECO:0000313" key="17">
    <source>
        <dbReference type="Proteomes" id="UP000710432"/>
    </source>
</evidence>
<keyword evidence="7 13" id="KW-0689">Ribosomal protein</keyword>
<reference evidence="16" key="1">
    <citation type="submission" date="2020-03" db="EMBL/GenBank/DDBJ databases">
        <title>Studies in the Genomics of Life Span.</title>
        <authorList>
            <person name="Glass D."/>
        </authorList>
    </citation>
    <scope>NUCLEOTIDE SEQUENCE</scope>
    <source>
        <strain evidence="16">LTLLF</strain>
        <tissue evidence="16">Muscle</tissue>
    </source>
</reference>
<dbReference type="Pfam" id="PF18392">
    <property type="entry name" value="CSN7a_helixI"/>
    <property type="match status" value="1"/>
</dbReference>
<evidence type="ECO:0000313" key="16">
    <source>
        <dbReference type="EMBL" id="KAH0504994.1"/>
    </source>
</evidence>
<evidence type="ECO:0000256" key="5">
    <source>
        <dbReference type="ARBA" id="ARBA00022490"/>
    </source>
</evidence>
<feature type="region of interest" description="Disordered" evidence="14">
    <location>
        <begin position="508"/>
        <end position="550"/>
    </location>
</feature>
<dbReference type="GO" id="GO:0003735">
    <property type="term" value="F:structural constituent of ribosome"/>
    <property type="evidence" value="ECO:0007669"/>
    <property type="project" value="InterPro"/>
</dbReference>
<evidence type="ECO:0000256" key="2">
    <source>
        <dbReference type="ARBA" id="ARBA00004496"/>
    </source>
</evidence>
<feature type="compositionally biased region" description="Pro residues" evidence="14">
    <location>
        <begin position="119"/>
        <end position="142"/>
    </location>
</feature>
<feature type="compositionally biased region" description="Basic and acidic residues" evidence="14">
    <location>
        <begin position="521"/>
        <end position="534"/>
    </location>
</feature>
<comment type="caution">
    <text evidence="16">The sequence shown here is derived from an EMBL/GenBank/DDBJ whole genome shotgun (WGS) entry which is preliminary data.</text>
</comment>
<evidence type="ECO:0000259" key="15">
    <source>
        <dbReference type="PROSITE" id="PS50250"/>
    </source>
</evidence>
<evidence type="ECO:0000256" key="3">
    <source>
        <dbReference type="ARBA" id="ARBA00008482"/>
    </source>
</evidence>